<dbReference type="OrthoDB" id="5381491at2"/>
<sequence>MKMWQRIGFALLVITLLAGCSTEKASPQLPENRTVQKSLVEPLDAKNEAMGSQSSAPSSTETALKKAEEPRAAADEEVPPEQKVIYRADVQMRVSRFKQAREQLEKEARKLGGYIVNESESRDDRTLRGTIVFRIPQQRFQDFLSSLEKWAVEIPSKQIQGTDVTEEYVDLKSRLRAKQAVEKRLLELMKQAKKPEDLLNITNHLSQVQEEIERIKGRMRYLDDRIDYATVTVNLEQPVVLENPNAGLWQQILQSFVDSTAWLLNAFRRALVFLAAALPPLLILAAIGIPLWNRYRRRRASAPQPPDEN</sequence>
<evidence type="ECO:0000313" key="6">
    <source>
        <dbReference type="EMBL" id="PRX40254.1"/>
    </source>
</evidence>
<dbReference type="InterPro" id="IPR025645">
    <property type="entry name" value="DUF4349"/>
</dbReference>
<feature type="signal peptide" evidence="4">
    <location>
        <begin position="1"/>
        <end position="25"/>
    </location>
</feature>
<feature type="compositionally biased region" description="Basic and acidic residues" evidence="2">
    <location>
        <begin position="63"/>
        <end position="74"/>
    </location>
</feature>
<dbReference type="PROSITE" id="PS51257">
    <property type="entry name" value="PROKAR_LIPOPROTEIN"/>
    <property type="match status" value="1"/>
</dbReference>
<keyword evidence="3" id="KW-0472">Membrane</keyword>
<dbReference type="Proteomes" id="UP000237797">
    <property type="component" value="Unassembled WGS sequence"/>
</dbReference>
<feature type="compositionally biased region" description="Polar residues" evidence="2">
    <location>
        <begin position="50"/>
        <end position="62"/>
    </location>
</feature>
<evidence type="ECO:0000256" key="1">
    <source>
        <dbReference type="SAM" id="Coils"/>
    </source>
</evidence>
<dbReference type="AlphaFoldDB" id="A0A2T0LDV5"/>
<comment type="caution">
    <text evidence="6">The sequence shown here is derived from an EMBL/GenBank/DDBJ whole genome shotgun (WGS) entry which is preliminary data.</text>
</comment>
<keyword evidence="3" id="KW-1133">Transmembrane helix</keyword>
<keyword evidence="3" id="KW-0812">Transmembrane</keyword>
<keyword evidence="1" id="KW-0175">Coiled coil</keyword>
<gene>
    <name evidence="6" type="ORF">CLV97_11551</name>
</gene>
<feature type="chain" id="PRO_5015518558" evidence="4">
    <location>
        <begin position="26"/>
        <end position="309"/>
    </location>
</feature>
<feature type="coiled-coil region" evidence="1">
    <location>
        <begin position="198"/>
        <end position="225"/>
    </location>
</feature>
<evidence type="ECO:0000259" key="5">
    <source>
        <dbReference type="Pfam" id="PF14257"/>
    </source>
</evidence>
<name>A0A2T0LDV5_9BACL</name>
<evidence type="ECO:0000256" key="3">
    <source>
        <dbReference type="SAM" id="Phobius"/>
    </source>
</evidence>
<protein>
    <submittedName>
        <fullName evidence="6">Uncharacterized protein DUF4349</fullName>
    </submittedName>
</protein>
<keyword evidence="7" id="KW-1185">Reference proteome</keyword>
<feature type="transmembrane region" description="Helical" evidence="3">
    <location>
        <begin position="270"/>
        <end position="292"/>
    </location>
</feature>
<evidence type="ECO:0000256" key="2">
    <source>
        <dbReference type="SAM" id="MobiDB-lite"/>
    </source>
</evidence>
<reference evidence="6 7" key="1">
    <citation type="submission" date="2018-03" db="EMBL/GenBank/DDBJ databases">
        <title>Genomic Encyclopedia of Archaeal and Bacterial Type Strains, Phase II (KMG-II): from individual species to whole genera.</title>
        <authorList>
            <person name="Goeker M."/>
        </authorList>
    </citation>
    <scope>NUCLEOTIDE SEQUENCE [LARGE SCALE GENOMIC DNA]</scope>
    <source>
        <strain evidence="6 7">DSM 44946</strain>
    </source>
</reference>
<accession>A0A2T0LDV5</accession>
<feature type="domain" description="DUF4349" evidence="5">
    <location>
        <begin position="82"/>
        <end position="292"/>
    </location>
</feature>
<keyword evidence="4" id="KW-0732">Signal</keyword>
<evidence type="ECO:0000313" key="7">
    <source>
        <dbReference type="Proteomes" id="UP000237797"/>
    </source>
</evidence>
<proteinExistence type="predicted"/>
<dbReference type="Pfam" id="PF14257">
    <property type="entry name" value="DUF4349"/>
    <property type="match status" value="1"/>
</dbReference>
<organism evidence="6 7">
    <name type="scientific">Planifilum fimeticola</name>
    <dbReference type="NCBI Taxonomy" id="201975"/>
    <lineage>
        <taxon>Bacteria</taxon>
        <taxon>Bacillati</taxon>
        <taxon>Bacillota</taxon>
        <taxon>Bacilli</taxon>
        <taxon>Bacillales</taxon>
        <taxon>Thermoactinomycetaceae</taxon>
        <taxon>Planifilum</taxon>
    </lineage>
</organism>
<evidence type="ECO:0000256" key="4">
    <source>
        <dbReference type="SAM" id="SignalP"/>
    </source>
</evidence>
<feature type="region of interest" description="Disordered" evidence="2">
    <location>
        <begin position="46"/>
        <end position="80"/>
    </location>
</feature>
<dbReference type="EMBL" id="PVNE01000015">
    <property type="protein sequence ID" value="PRX40254.1"/>
    <property type="molecule type" value="Genomic_DNA"/>
</dbReference>